<dbReference type="GO" id="GO:0005509">
    <property type="term" value="F:calcium ion binding"/>
    <property type="evidence" value="ECO:0007669"/>
    <property type="project" value="InterPro"/>
</dbReference>
<proteinExistence type="predicted"/>
<evidence type="ECO:0000259" key="5">
    <source>
        <dbReference type="Pfam" id="PF08266"/>
    </source>
</evidence>
<dbReference type="OrthoDB" id="6252479at2759"/>
<reference evidence="6 7" key="1">
    <citation type="submission" date="2020-02" db="EMBL/GenBank/DDBJ databases">
        <title>Bird 10,000 Genomes (B10K) Project - Family phase.</title>
        <authorList>
            <person name="Zhang G."/>
        </authorList>
    </citation>
    <scope>NUCLEOTIDE SEQUENCE [LARGE SCALE GENOMIC DNA]</scope>
    <source>
        <strain evidence="6">B10K-DU-013-51</strain>
        <tissue evidence="6">Mixed tissue sample</tissue>
    </source>
</reference>
<dbReference type="InterPro" id="IPR050174">
    <property type="entry name" value="Protocadherin/Cadherin-CA"/>
</dbReference>
<keyword evidence="2" id="KW-0472">Membrane</keyword>
<feature type="chain" id="PRO_5029872813" evidence="4">
    <location>
        <begin position="30"/>
        <end position="104"/>
    </location>
</feature>
<dbReference type="InterPro" id="IPR015919">
    <property type="entry name" value="Cadherin-like_sf"/>
</dbReference>
<dbReference type="Pfam" id="PF08266">
    <property type="entry name" value="Cadherin_2"/>
    <property type="match status" value="1"/>
</dbReference>
<dbReference type="GO" id="GO:0007155">
    <property type="term" value="P:cell adhesion"/>
    <property type="evidence" value="ECO:0007669"/>
    <property type="project" value="TreeGrafter"/>
</dbReference>
<evidence type="ECO:0000256" key="2">
    <source>
        <dbReference type="ARBA" id="ARBA00023136"/>
    </source>
</evidence>
<dbReference type="SUPFAM" id="SSF49313">
    <property type="entry name" value="Cadherin-like"/>
    <property type="match status" value="1"/>
</dbReference>
<dbReference type="InterPro" id="IPR013164">
    <property type="entry name" value="Cadherin_N"/>
</dbReference>
<evidence type="ECO:0000256" key="1">
    <source>
        <dbReference type="ARBA" id="ARBA00004370"/>
    </source>
</evidence>
<sequence>AAAARRSRGRAVVLGLLLLLGLGAERATGGQLRYSVREELPHGAFVGSVASDLGMDPRRLAARGARLTSGSGRQYLELALGRGALLVRERMDREALCELSPTCF</sequence>
<organism evidence="6 7">
    <name type="scientific">Ceyx cyanopectus</name>
    <name type="common">Indigo-banded kingfisher</name>
    <dbReference type="NCBI Taxonomy" id="390723"/>
    <lineage>
        <taxon>Eukaryota</taxon>
        <taxon>Metazoa</taxon>
        <taxon>Chordata</taxon>
        <taxon>Craniata</taxon>
        <taxon>Vertebrata</taxon>
        <taxon>Euteleostomi</taxon>
        <taxon>Archelosauria</taxon>
        <taxon>Archosauria</taxon>
        <taxon>Dinosauria</taxon>
        <taxon>Saurischia</taxon>
        <taxon>Theropoda</taxon>
        <taxon>Coelurosauria</taxon>
        <taxon>Aves</taxon>
        <taxon>Neognathae</taxon>
        <taxon>Neoaves</taxon>
        <taxon>Telluraves</taxon>
        <taxon>Coraciimorphae</taxon>
        <taxon>Coraciiformes</taxon>
        <taxon>Alcedinidae</taxon>
        <taxon>Ceyx</taxon>
    </lineage>
</organism>
<evidence type="ECO:0000313" key="7">
    <source>
        <dbReference type="Proteomes" id="UP000586704"/>
    </source>
</evidence>
<dbReference type="PANTHER" id="PTHR24028">
    <property type="entry name" value="CADHERIN-87A"/>
    <property type="match status" value="1"/>
</dbReference>
<evidence type="ECO:0000256" key="4">
    <source>
        <dbReference type="SAM" id="SignalP"/>
    </source>
</evidence>
<dbReference type="EMBL" id="VYZU01363800">
    <property type="protein sequence ID" value="NXY92197.1"/>
    <property type="molecule type" value="Genomic_DNA"/>
</dbReference>
<evidence type="ECO:0000256" key="3">
    <source>
        <dbReference type="ARBA" id="ARBA00023180"/>
    </source>
</evidence>
<dbReference type="AlphaFoldDB" id="A0A7L4NPX6"/>
<feature type="non-terminal residue" evidence="6">
    <location>
        <position position="1"/>
    </location>
</feature>
<feature type="non-terminal residue" evidence="6">
    <location>
        <position position="104"/>
    </location>
</feature>
<protein>
    <submittedName>
        <fullName evidence="6">PCD10 protein</fullName>
    </submittedName>
</protein>
<keyword evidence="4" id="KW-0732">Signal</keyword>
<keyword evidence="7" id="KW-1185">Reference proteome</keyword>
<name>A0A7L4NPX6_9AVES</name>
<feature type="domain" description="Cadherin N-terminal" evidence="5">
    <location>
        <begin position="31"/>
        <end position="103"/>
    </location>
</feature>
<dbReference type="Gene3D" id="2.60.40.60">
    <property type="entry name" value="Cadherins"/>
    <property type="match status" value="1"/>
</dbReference>
<comment type="caution">
    <text evidence="6">The sequence shown here is derived from an EMBL/GenBank/DDBJ whole genome shotgun (WGS) entry which is preliminary data.</text>
</comment>
<dbReference type="GO" id="GO:0005886">
    <property type="term" value="C:plasma membrane"/>
    <property type="evidence" value="ECO:0007669"/>
    <property type="project" value="TreeGrafter"/>
</dbReference>
<feature type="signal peptide" evidence="4">
    <location>
        <begin position="1"/>
        <end position="29"/>
    </location>
</feature>
<dbReference type="Proteomes" id="UP000586704">
    <property type="component" value="Unassembled WGS sequence"/>
</dbReference>
<accession>A0A7L4NPX6</accession>
<gene>
    <name evidence="6" type="primary">Pcdh10_1</name>
    <name evidence="6" type="ORF">CEYCYA_R13292</name>
</gene>
<evidence type="ECO:0000313" key="6">
    <source>
        <dbReference type="EMBL" id="NXY92197.1"/>
    </source>
</evidence>
<comment type="subcellular location">
    <subcellularLocation>
        <location evidence="1">Membrane</location>
    </subcellularLocation>
</comment>
<dbReference type="PANTHER" id="PTHR24028:SF119">
    <property type="entry name" value="PROTOCADHERIN ALPHA-C2"/>
    <property type="match status" value="1"/>
</dbReference>
<keyword evidence="3" id="KW-0325">Glycoprotein</keyword>